<evidence type="ECO:0008006" key="3">
    <source>
        <dbReference type="Google" id="ProtNLM"/>
    </source>
</evidence>
<proteinExistence type="predicted"/>
<evidence type="ECO:0000313" key="1">
    <source>
        <dbReference type="EMBL" id="CAH1230727.1"/>
    </source>
</evidence>
<gene>
    <name evidence="1" type="ORF">PAECIP111891_06736</name>
</gene>
<accession>A0ABM9CYM3</accession>
<name>A0ABM9CYM3_9BACL</name>
<reference evidence="1" key="1">
    <citation type="submission" date="2022-01" db="EMBL/GenBank/DDBJ databases">
        <authorList>
            <person name="Criscuolo A."/>
        </authorList>
    </citation>
    <scope>NUCLEOTIDE SEQUENCE</scope>
    <source>
        <strain evidence="1">CIP111891</strain>
    </source>
</reference>
<sequence length="134" mass="15478">MANFDEISPELFVRMSKFRTEVKDLLTNYYQFTEEDAYKGIYNYRKVFPKLMEYTKASEVASRIRHNQYIGGAEQYEEYLDSMNSVVKILADSKKLPEVKNKAAEICPSCKLFKYIGESCTFCGSNDKGLKVTS</sequence>
<dbReference type="RefSeq" id="WP_236293113.1">
    <property type="nucleotide sequence ID" value="NZ_CAKMMW010000038.1"/>
</dbReference>
<dbReference type="EMBL" id="CAKMMW010000038">
    <property type="protein sequence ID" value="CAH1230727.1"/>
    <property type="molecule type" value="Genomic_DNA"/>
</dbReference>
<dbReference type="Proteomes" id="UP000838821">
    <property type="component" value="Unassembled WGS sequence"/>
</dbReference>
<organism evidence="1 2">
    <name type="scientific">Paenibacillus allorhizoplanae</name>
    <dbReference type="NCBI Taxonomy" id="2905648"/>
    <lineage>
        <taxon>Bacteria</taxon>
        <taxon>Bacillati</taxon>
        <taxon>Bacillota</taxon>
        <taxon>Bacilli</taxon>
        <taxon>Bacillales</taxon>
        <taxon>Paenibacillaceae</taxon>
        <taxon>Paenibacillus</taxon>
    </lineage>
</organism>
<keyword evidence="2" id="KW-1185">Reference proteome</keyword>
<protein>
    <recommendedName>
        <fullName evidence="3">YlbF family regulator</fullName>
    </recommendedName>
</protein>
<evidence type="ECO:0000313" key="2">
    <source>
        <dbReference type="Proteomes" id="UP000838821"/>
    </source>
</evidence>
<comment type="caution">
    <text evidence="1">The sequence shown here is derived from an EMBL/GenBank/DDBJ whole genome shotgun (WGS) entry which is preliminary data.</text>
</comment>